<feature type="domain" description="PAC" evidence="2">
    <location>
        <begin position="368"/>
        <end position="420"/>
    </location>
</feature>
<dbReference type="EMBL" id="WTYJ01000005">
    <property type="protein sequence ID" value="MXP00795.1"/>
    <property type="molecule type" value="Genomic_DNA"/>
</dbReference>
<dbReference type="NCBIfam" id="TIGR00229">
    <property type="entry name" value="sensory_box"/>
    <property type="match status" value="2"/>
</dbReference>
<gene>
    <name evidence="5" type="ORF">GRI97_17535</name>
</gene>
<feature type="domain" description="GGDEF" evidence="4">
    <location>
        <begin position="448"/>
        <end position="581"/>
    </location>
</feature>
<dbReference type="InterPro" id="IPR035919">
    <property type="entry name" value="EAL_sf"/>
</dbReference>
<dbReference type="InterPro" id="IPR001610">
    <property type="entry name" value="PAC"/>
</dbReference>
<evidence type="ECO:0000313" key="5">
    <source>
        <dbReference type="EMBL" id="MXP00795.1"/>
    </source>
</evidence>
<dbReference type="CDD" id="cd01948">
    <property type="entry name" value="EAL"/>
    <property type="match status" value="1"/>
</dbReference>
<dbReference type="PROSITE" id="PS50883">
    <property type="entry name" value="EAL"/>
    <property type="match status" value="1"/>
</dbReference>
<dbReference type="InterPro" id="IPR029016">
    <property type="entry name" value="GAF-like_dom_sf"/>
</dbReference>
<feature type="domain" description="PAS" evidence="1">
    <location>
        <begin position="295"/>
        <end position="342"/>
    </location>
</feature>
<dbReference type="PANTHER" id="PTHR44757">
    <property type="entry name" value="DIGUANYLATE CYCLASE DGCP"/>
    <property type="match status" value="1"/>
</dbReference>
<dbReference type="SMART" id="SM00086">
    <property type="entry name" value="PAC"/>
    <property type="match status" value="2"/>
</dbReference>
<dbReference type="Proteomes" id="UP000469430">
    <property type="component" value="Unassembled WGS sequence"/>
</dbReference>
<dbReference type="InterPro" id="IPR013767">
    <property type="entry name" value="PAS_fold"/>
</dbReference>
<dbReference type="Gene3D" id="3.30.70.270">
    <property type="match status" value="1"/>
</dbReference>
<dbReference type="InterPro" id="IPR000160">
    <property type="entry name" value="GGDEF_dom"/>
</dbReference>
<dbReference type="RefSeq" id="WP_161392537.1">
    <property type="nucleotide sequence ID" value="NZ_JBHSCP010000001.1"/>
</dbReference>
<dbReference type="InterPro" id="IPR035965">
    <property type="entry name" value="PAS-like_dom_sf"/>
</dbReference>
<dbReference type="OrthoDB" id="9814202at2"/>
<reference evidence="5 6" key="1">
    <citation type="submission" date="2019-12" db="EMBL/GenBank/DDBJ databases">
        <title>Genomic-based taxomic classification of the family Erythrobacteraceae.</title>
        <authorList>
            <person name="Xu L."/>
        </authorList>
    </citation>
    <scope>NUCLEOTIDE SEQUENCE [LARGE SCALE GENOMIC DNA]</scope>
    <source>
        <strain evidence="5 6">S36</strain>
    </source>
</reference>
<sequence>MDLSHVPLSSSDGAERVGTLFDPRILQSTIDPEFDNITRLAAAVLGTEGAAISLIDKGRQRFKSVHGIAILPAFGTFVSRHHTVTPGETVVVSDALLDPRFGNTPLVTAGRGIRFYASAPLTLKSGQCIGTFCVFDRATRDGSEDAPRSILTDFARVATDLIESRHARRADEIAARVVETMSDAVVAADRQGRIVYWNCAAEKMFGRTQEDAVGEDIGIIIPERLAVSHADLFSHAFLRSDMHPFELAGVRANGQEFPAELSLAPWGTTLPHVGFAAIIRDISKRIALKRQRESAKNFLDTVVRNLPAMLFVKDAETREYIWINRAGEQVIGLPADKIIGRTDRELFRDYGAAYEQRDTDAIASPDDVRFESEFVRDDGEVMHLRTTRTMIDGPDQPRQYILGISEDVTATRLAESKVRRLAHYDTLTGVLNRSSFNEKLRRLVEREAKFALLSVDLDRFKAVNDQLGHTGGDTVLAAVADRLVDAVGDAGWIARVGGDEFVAVLTCERLRECAQEIAHAITISLAKRFTTDKGVAHLGASVGIVLSPEDGSSASELRENVDLALYRAKQQGKGNACFFNSEIEAAADDRRKLEKDLRAAIKAGDITLAYQPVVMANTGKITSLEALARWTAPVRGQVPPDIFIPLAEECGLIDQLGEQLLRMACIYASTLPDSICVAVNLSPLQFLPGNLVETVREAVEIAGIRPDRLQVEVTEGLVIRDVDRTFYQLAELRELGVKILMDDFGVGYSSLSYFQRFPFDKVKLDKSFIEAIEVSAAAQGIVQAVIGLGKALDMGIVAEGVETPEQRDILVEAGCTHLQGYLFGCAMTPEEIRRLLTDPINTDLRTGSLFSFYGNIS</sequence>
<dbReference type="InterPro" id="IPR000014">
    <property type="entry name" value="PAS"/>
</dbReference>
<protein>
    <submittedName>
        <fullName evidence="5">EAL domain-containing protein</fullName>
    </submittedName>
</protein>
<dbReference type="PROSITE" id="PS50112">
    <property type="entry name" value="PAS"/>
    <property type="match status" value="2"/>
</dbReference>
<dbReference type="InterPro" id="IPR003018">
    <property type="entry name" value="GAF"/>
</dbReference>
<evidence type="ECO:0000313" key="6">
    <source>
        <dbReference type="Proteomes" id="UP000469430"/>
    </source>
</evidence>
<dbReference type="SMART" id="SM00091">
    <property type="entry name" value="PAS"/>
    <property type="match status" value="2"/>
</dbReference>
<dbReference type="Gene3D" id="3.30.450.20">
    <property type="entry name" value="PAS domain"/>
    <property type="match status" value="2"/>
</dbReference>
<evidence type="ECO:0000259" key="3">
    <source>
        <dbReference type="PROSITE" id="PS50883"/>
    </source>
</evidence>
<dbReference type="AlphaFoldDB" id="A0A6I4TXR6"/>
<dbReference type="SMART" id="SM00052">
    <property type="entry name" value="EAL"/>
    <property type="match status" value="1"/>
</dbReference>
<dbReference type="InterPro" id="IPR029787">
    <property type="entry name" value="Nucleotide_cyclase"/>
</dbReference>
<dbReference type="Pfam" id="PF00989">
    <property type="entry name" value="PAS"/>
    <property type="match status" value="1"/>
</dbReference>
<accession>A0A6I4TXR6</accession>
<dbReference type="InterPro" id="IPR013656">
    <property type="entry name" value="PAS_4"/>
</dbReference>
<dbReference type="PANTHER" id="PTHR44757:SF2">
    <property type="entry name" value="BIOFILM ARCHITECTURE MAINTENANCE PROTEIN MBAA"/>
    <property type="match status" value="1"/>
</dbReference>
<dbReference type="Gene3D" id="3.30.450.40">
    <property type="match status" value="1"/>
</dbReference>
<dbReference type="SUPFAM" id="SSF55785">
    <property type="entry name" value="PYP-like sensor domain (PAS domain)"/>
    <property type="match status" value="2"/>
</dbReference>
<dbReference type="NCBIfam" id="TIGR00254">
    <property type="entry name" value="GGDEF"/>
    <property type="match status" value="1"/>
</dbReference>
<dbReference type="CDD" id="cd00130">
    <property type="entry name" value="PAS"/>
    <property type="match status" value="2"/>
</dbReference>
<keyword evidence="6" id="KW-1185">Reference proteome</keyword>
<comment type="caution">
    <text evidence="5">The sequence shown here is derived from an EMBL/GenBank/DDBJ whole genome shotgun (WGS) entry which is preliminary data.</text>
</comment>
<feature type="domain" description="EAL" evidence="3">
    <location>
        <begin position="590"/>
        <end position="840"/>
    </location>
</feature>
<proteinExistence type="predicted"/>
<evidence type="ECO:0000259" key="4">
    <source>
        <dbReference type="PROSITE" id="PS50887"/>
    </source>
</evidence>
<organism evidence="5 6">
    <name type="scientific">Croceibacterium xixiisoli</name>
    <dbReference type="NCBI Taxonomy" id="1476466"/>
    <lineage>
        <taxon>Bacteria</taxon>
        <taxon>Pseudomonadati</taxon>
        <taxon>Pseudomonadota</taxon>
        <taxon>Alphaproteobacteria</taxon>
        <taxon>Sphingomonadales</taxon>
        <taxon>Erythrobacteraceae</taxon>
        <taxon>Croceibacterium</taxon>
    </lineage>
</organism>
<dbReference type="CDD" id="cd01949">
    <property type="entry name" value="GGDEF"/>
    <property type="match status" value="1"/>
</dbReference>
<dbReference type="GO" id="GO:0006355">
    <property type="term" value="P:regulation of DNA-templated transcription"/>
    <property type="evidence" value="ECO:0007669"/>
    <property type="project" value="InterPro"/>
</dbReference>
<name>A0A6I4TXR6_9SPHN</name>
<dbReference type="Pfam" id="PF00563">
    <property type="entry name" value="EAL"/>
    <property type="match status" value="1"/>
</dbReference>
<dbReference type="Pfam" id="PF08448">
    <property type="entry name" value="PAS_4"/>
    <property type="match status" value="1"/>
</dbReference>
<evidence type="ECO:0000259" key="1">
    <source>
        <dbReference type="PROSITE" id="PS50112"/>
    </source>
</evidence>
<dbReference type="SMART" id="SM00267">
    <property type="entry name" value="GGDEF"/>
    <property type="match status" value="1"/>
</dbReference>
<evidence type="ECO:0000259" key="2">
    <source>
        <dbReference type="PROSITE" id="PS50113"/>
    </source>
</evidence>
<dbReference type="InterPro" id="IPR000700">
    <property type="entry name" value="PAS-assoc_C"/>
</dbReference>
<dbReference type="SUPFAM" id="SSF141868">
    <property type="entry name" value="EAL domain-like"/>
    <property type="match status" value="1"/>
</dbReference>
<dbReference type="PROSITE" id="PS50113">
    <property type="entry name" value="PAC"/>
    <property type="match status" value="1"/>
</dbReference>
<dbReference type="SUPFAM" id="SSF55781">
    <property type="entry name" value="GAF domain-like"/>
    <property type="match status" value="1"/>
</dbReference>
<dbReference type="Pfam" id="PF01590">
    <property type="entry name" value="GAF"/>
    <property type="match status" value="1"/>
</dbReference>
<dbReference type="PROSITE" id="PS50887">
    <property type="entry name" value="GGDEF"/>
    <property type="match status" value="1"/>
</dbReference>
<dbReference type="Pfam" id="PF00990">
    <property type="entry name" value="GGDEF"/>
    <property type="match status" value="1"/>
</dbReference>
<dbReference type="SUPFAM" id="SSF55073">
    <property type="entry name" value="Nucleotide cyclase"/>
    <property type="match status" value="1"/>
</dbReference>
<dbReference type="Gene3D" id="3.20.20.450">
    <property type="entry name" value="EAL domain"/>
    <property type="match status" value="1"/>
</dbReference>
<dbReference type="InterPro" id="IPR052155">
    <property type="entry name" value="Biofilm_reg_signaling"/>
</dbReference>
<dbReference type="InterPro" id="IPR043128">
    <property type="entry name" value="Rev_trsase/Diguanyl_cyclase"/>
</dbReference>
<feature type="domain" description="PAS" evidence="1">
    <location>
        <begin position="170"/>
        <end position="223"/>
    </location>
</feature>
<dbReference type="InterPro" id="IPR001633">
    <property type="entry name" value="EAL_dom"/>
</dbReference>